<gene>
    <name evidence="3" type="ORF">OEA41_004313</name>
</gene>
<comment type="caution">
    <text evidence="3">The sequence shown here is derived from an EMBL/GenBank/DDBJ whole genome shotgun (WGS) entry which is preliminary data.</text>
</comment>
<protein>
    <submittedName>
        <fullName evidence="3">Uncharacterized protein</fullName>
    </submittedName>
</protein>
<dbReference type="Pfam" id="PF01544">
    <property type="entry name" value="CorA"/>
    <property type="match status" value="1"/>
</dbReference>
<keyword evidence="1" id="KW-0175">Coiled coil</keyword>
<keyword evidence="2" id="KW-0812">Transmembrane</keyword>
<evidence type="ECO:0000256" key="1">
    <source>
        <dbReference type="SAM" id="Coils"/>
    </source>
</evidence>
<reference evidence="3" key="1">
    <citation type="submission" date="2022-11" db="EMBL/GenBank/DDBJ databases">
        <title>Chromosomal genome sequence assembly and mating type (MAT) locus characterization of the leprose asexual lichenized fungus Lepraria neglecta (Nyl.) Erichsen.</title>
        <authorList>
            <person name="Allen J.L."/>
            <person name="Pfeffer B."/>
        </authorList>
    </citation>
    <scope>NUCLEOTIDE SEQUENCE</scope>
    <source>
        <strain evidence="3">Allen 5258</strain>
    </source>
</reference>
<dbReference type="GO" id="GO:0016020">
    <property type="term" value="C:membrane"/>
    <property type="evidence" value="ECO:0007669"/>
    <property type="project" value="InterPro"/>
</dbReference>
<dbReference type="Proteomes" id="UP001276659">
    <property type="component" value="Unassembled WGS sequence"/>
</dbReference>
<evidence type="ECO:0000313" key="3">
    <source>
        <dbReference type="EMBL" id="KAK3167867.1"/>
    </source>
</evidence>
<keyword evidence="4" id="KW-1185">Reference proteome</keyword>
<organism evidence="3 4">
    <name type="scientific">Lepraria neglecta</name>
    <dbReference type="NCBI Taxonomy" id="209136"/>
    <lineage>
        <taxon>Eukaryota</taxon>
        <taxon>Fungi</taxon>
        <taxon>Dikarya</taxon>
        <taxon>Ascomycota</taxon>
        <taxon>Pezizomycotina</taxon>
        <taxon>Lecanoromycetes</taxon>
        <taxon>OSLEUM clade</taxon>
        <taxon>Lecanoromycetidae</taxon>
        <taxon>Lecanorales</taxon>
        <taxon>Lecanorineae</taxon>
        <taxon>Stereocaulaceae</taxon>
        <taxon>Lepraria</taxon>
    </lineage>
</organism>
<evidence type="ECO:0000256" key="2">
    <source>
        <dbReference type="SAM" id="Phobius"/>
    </source>
</evidence>
<dbReference type="InterPro" id="IPR002523">
    <property type="entry name" value="MgTranspt_CorA/ZnTranspt_ZntB"/>
</dbReference>
<proteinExistence type="predicted"/>
<name>A0AAD9Z034_9LECA</name>
<keyword evidence="2" id="KW-1133">Transmembrane helix</keyword>
<feature type="transmembrane region" description="Helical" evidence="2">
    <location>
        <begin position="75"/>
        <end position="97"/>
    </location>
</feature>
<accession>A0AAD9Z034</accession>
<dbReference type="GO" id="GO:0046873">
    <property type="term" value="F:metal ion transmembrane transporter activity"/>
    <property type="evidence" value="ECO:0007669"/>
    <property type="project" value="InterPro"/>
</dbReference>
<sequence length="104" mass="11973">MDMANNRKLLDEYVERLDKFDPDIPDHATRDEALDKLRTKLDYLKTELNNLAKKIKDVKSEIESHNRLESRNSNLVTVLVALYVPLAFVTSFLGMNIDRGPIKA</sequence>
<evidence type="ECO:0000313" key="4">
    <source>
        <dbReference type="Proteomes" id="UP001276659"/>
    </source>
</evidence>
<feature type="coiled-coil region" evidence="1">
    <location>
        <begin position="34"/>
        <end position="68"/>
    </location>
</feature>
<dbReference type="AlphaFoldDB" id="A0AAD9Z034"/>
<dbReference type="EMBL" id="JASNWA010000010">
    <property type="protein sequence ID" value="KAK3167867.1"/>
    <property type="molecule type" value="Genomic_DNA"/>
</dbReference>
<keyword evidence="2" id="KW-0472">Membrane</keyword>